<organism evidence="1 2">
    <name type="scientific">Symbiodinium necroappetens</name>
    <dbReference type="NCBI Taxonomy" id="1628268"/>
    <lineage>
        <taxon>Eukaryota</taxon>
        <taxon>Sar</taxon>
        <taxon>Alveolata</taxon>
        <taxon>Dinophyceae</taxon>
        <taxon>Suessiales</taxon>
        <taxon>Symbiodiniaceae</taxon>
        <taxon>Symbiodinium</taxon>
    </lineage>
</organism>
<protein>
    <submittedName>
        <fullName evidence="1">Uncharacterized protein</fullName>
    </submittedName>
</protein>
<dbReference type="AlphaFoldDB" id="A0A812TJU2"/>
<name>A0A812TJU2_9DINO</name>
<keyword evidence="2" id="KW-1185">Reference proteome</keyword>
<comment type="caution">
    <text evidence="1">The sequence shown here is derived from an EMBL/GenBank/DDBJ whole genome shotgun (WGS) entry which is preliminary data.</text>
</comment>
<dbReference type="EMBL" id="CAJNJA010024585">
    <property type="protein sequence ID" value="CAE7528628.1"/>
    <property type="molecule type" value="Genomic_DNA"/>
</dbReference>
<evidence type="ECO:0000313" key="1">
    <source>
        <dbReference type="EMBL" id="CAE7528628.1"/>
    </source>
</evidence>
<accession>A0A812TJU2</accession>
<gene>
    <name evidence="1" type="ORF">SNEC2469_LOCUS15164</name>
</gene>
<evidence type="ECO:0000313" key="2">
    <source>
        <dbReference type="Proteomes" id="UP000601435"/>
    </source>
</evidence>
<sequence>MHASKDVNVVPAAPLLASPVSWDAASSIVLEGDSEGSFIKEVPEATAVAGQGAQTVGASDAMSR</sequence>
<proteinExistence type="predicted"/>
<reference evidence="1" key="1">
    <citation type="submission" date="2021-02" db="EMBL/GenBank/DDBJ databases">
        <authorList>
            <person name="Dougan E. K."/>
            <person name="Rhodes N."/>
            <person name="Thang M."/>
            <person name="Chan C."/>
        </authorList>
    </citation>
    <scope>NUCLEOTIDE SEQUENCE</scope>
</reference>
<dbReference type="OrthoDB" id="429178at2759"/>
<dbReference type="Proteomes" id="UP000601435">
    <property type="component" value="Unassembled WGS sequence"/>
</dbReference>